<proteinExistence type="predicted"/>
<evidence type="ECO:0000313" key="2">
    <source>
        <dbReference type="EMBL" id="OCF59171.1"/>
    </source>
</evidence>
<organism evidence="2 3">
    <name type="scientific">Kwoniella mangroviensis CBS 10435</name>
    <dbReference type="NCBI Taxonomy" id="1331196"/>
    <lineage>
        <taxon>Eukaryota</taxon>
        <taxon>Fungi</taxon>
        <taxon>Dikarya</taxon>
        <taxon>Basidiomycota</taxon>
        <taxon>Agaricomycotina</taxon>
        <taxon>Tremellomycetes</taxon>
        <taxon>Tremellales</taxon>
        <taxon>Cryptococcaceae</taxon>
        <taxon>Kwoniella</taxon>
    </lineage>
</organism>
<protein>
    <recommendedName>
        <fullName evidence="4">F-box domain-containing protein</fullName>
    </recommendedName>
</protein>
<feature type="region of interest" description="Disordered" evidence="1">
    <location>
        <begin position="369"/>
        <end position="390"/>
    </location>
</feature>
<feature type="region of interest" description="Disordered" evidence="1">
    <location>
        <begin position="74"/>
        <end position="103"/>
    </location>
</feature>
<feature type="compositionally biased region" description="Basic residues" evidence="1">
    <location>
        <begin position="83"/>
        <end position="94"/>
    </location>
</feature>
<sequence>MLDQIPSEIISRISYHLSLSHCEPSSTFQDIPPLNLLLSCRTINQAISPSTNSRLYGKLFRALFDVEAPERRFQTGSSSSKSTQKKKKKKRKISRAVDGEDDESYGDKLKAQELAKELKKRVECLGRLKEMVDVRDVTDIEEEDLWIVYLMLIENDGKNIKHLIGPQATVNLLTFLELYHDQHFLAAAVEPGYPAETVGRSLAMWIAWLVGGSGPPDETPEQREERMFVLRPYVFAAQQYPLYFAPWVLPDLPLSHSSPTTINSIELDNHVNLNPFIADLTPKSRSVVIEHFGRSVSLCPPFLAHAAILRFFYRRLGEDGDLDSDTESTMDIDMVASPFMALQNQHQGAVGVRVNDLVDGIMPGTQGIILSNPASRAPTRPTSPTLPHGFKPQNGFLVGNSKIHDLDFLRLKSCYDPYHTKGLKSTNWRNSWEGCWEGTFSFFDFDAFREMLAGHSRALYEGPYGEQAQVWRLTETYVRKEGWVKKVVEQDEDEYLDSEEEEEDEEEEDEEEEVKGLPLNGPIVNAGFPPTEAPNTYSNLASATAEAETLRQTIQQQIEAIKGYEIVPPEELEDMLALNEEEQEEAGLEMLLSGTGHSAWGKFILKGRVRNWDGMASLVKEYAPDSRGKWIYRGYVLAGDIFVGRWRDTYTPETFVGYEGTFILNRR</sequence>
<dbReference type="OrthoDB" id="2017782at2759"/>
<keyword evidence="3" id="KW-1185">Reference proteome</keyword>
<dbReference type="EMBL" id="KI669461">
    <property type="protein sequence ID" value="OCF59171.1"/>
    <property type="molecule type" value="Genomic_DNA"/>
</dbReference>
<feature type="region of interest" description="Disordered" evidence="1">
    <location>
        <begin position="491"/>
        <end position="533"/>
    </location>
</feature>
<evidence type="ECO:0000256" key="1">
    <source>
        <dbReference type="SAM" id="MobiDB-lite"/>
    </source>
</evidence>
<accession>A0A1B9IUF3</accession>
<evidence type="ECO:0000313" key="3">
    <source>
        <dbReference type="Proteomes" id="UP000092583"/>
    </source>
</evidence>
<feature type="compositionally biased region" description="Acidic residues" evidence="1">
    <location>
        <begin position="491"/>
        <end position="513"/>
    </location>
</feature>
<gene>
    <name evidence="2" type="ORF">L486_03672</name>
</gene>
<reference evidence="3" key="2">
    <citation type="submission" date="2013-12" db="EMBL/GenBank/DDBJ databases">
        <title>Evolution of pathogenesis and genome organization in the Tremellales.</title>
        <authorList>
            <person name="Cuomo C."/>
            <person name="Litvintseva A."/>
            <person name="Heitman J."/>
            <person name="Chen Y."/>
            <person name="Sun S."/>
            <person name="Springer D."/>
            <person name="Dromer F."/>
            <person name="Young S."/>
            <person name="Zeng Q."/>
            <person name="Chapman S."/>
            <person name="Gujja S."/>
            <person name="Saif S."/>
            <person name="Birren B."/>
        </authorList>
    </citation>
    <scope>NUCLEOTIDE SEQUENCE [LARGE SCALE GENOMIC DNA]</scope>
    <source>
        <strain evidence="3">CBS 10435</strain>
    </source>
</reference>
<name>A0A1B9IUF3_9TREE</name>
<dbReference type="Proteomes" id="UP000092583">
    <property type="component" value="Unassembled WGS sequence"/>
</dbReference>
<feature type="compositionally biased region" description="Polar residues" evidence="1">
    <location>
        <begin position="369"/>
        <end position="385"/>
    </location>
</feature>
<dbReference type="AlphaFoldDB" id="A0A1B9IUF3"/>
<reference evidence="2 3" key="1">
    <citation type="submission" date="2013-07" db="EMBL/GenBank/DDBJ databases">
        <title>The Genome Sequence of Kwoniella mangroviensis CBS10435.</title>
        <authorList>
            <consortium name="The Broad Institute Genome Sequencing Platform"/>
            <person name="Cuomo C."/>
            <person name="Litvintseva A."/>
            <person name="Chen Y."/>
            <person name="Heitman J."/>
            <person name="Sun S."/>
            <person name="Springer D."/>
            <person name="Dromer F."/>
            <person name="Young S.K."/>
            <person name="Zeng Q."/>
            <person name="Gargeya S."/>
            <person name="Fitzgerald M."/>
            <person name="Abouelleil A."/>
            <person name="Alvarado L."/>
            <person name="Berlin A.M."/>
            <person name="Chapman S.B."/>
            <person name="Dewar J."/>
            <person name="Goldberg J."/>
            <person name="Griggs A."/>
            <person name="Gujja S."/>
            <person name="Hansen M."/>
            <person name="Howarth C."/>
            <person name="Imamovic A."/>
            <person name="Larimer J."/>
            <person name="McCowan C."/>
            <person name="Murphy C."/>
            <person name="Pearson M."/>
            <person name="Priest M."/>
            <person name="Roberts A."/>
            <person name="Saif S."/>
            <person name="Shea T."/>
            <person name="Sykes S."/>
            <person name="Wortman J."/>
            <person name="Nusbaum C."/>
            <person name="Birren B."/>
        </authorList>
    </citation>
    <scope>NUCLEOTIDE SEQUENCE [LARGE SCALE GENOMIC DNA]</scope>
    <source>
        <strain evidence="2 3">CBS 10435</strain>
    </source>
</reference>
<evidence type="ECO:0008006" key="4">
    <source>
        <dbReference type="Google" id="ProtNLM"/>
    </source>
</evidence>